<accession>A0ABQ6F016</accession>
<dbReference type="Pfam" id="PF00990">
    <property type="entry name" value="GGDEF"/>
    <property type="match status" value="1"/>
</dbReference>
<dbReference type="NCBIfam" id="TIGR00254">
    <property type="entry name" value="GGDEF"/>
    <property type="match status" value="1"/>
</dbReference>
<dbReference type="Pfam" id="PF00563">
    <property type="entry name" value="EAL"/>
    <property type="match status" value="1"/>
</dbReference>
<dbReference type="CDD" id="cd01948">
    <property type="entry name" value="EAL"/>
    <property type="match status" value="1"/>
</dbReference>
<dbReference type="InterPro" id="IPR043128">
    <property type="entry name" value="Rev_trsase/Diguanyl_cyclase"/>
</dbReference>
<dbReference type="PROSITE" id="PS50887">
    <property type="entry name" value="GGDEF"/>
    <property type="match status" value="1"/>
</dbReference>
<dbReference type="Gene3D" id="3.20.20.450">
    <property type="entry name" value="EAL domain"/>
    <property type="match status" value="1"/>
</dbReference>
<sequence length="616" mass="69956">MARTPIHATSINLDVLNHTLKLDGVELLDQVTRVLHQHFQTFCTCIVEIDKFNGNAYCLSQTFTESKSIPTSYSLRHTPSSRVSQSELEYLLYAQKVATQFPEDPYLCENKLEGYIGVPLKTEQGEALGVLLSTFDHPIENPKELIYCHMLFANVIVHSLRVKWLTARSDSLVRQLSYEVSHDDLTGLLNRSYLSDKLERLSESYPSYLALVYVDIDNFKTINNLYGQYIGDQVLKFVSHSIESSLHNRQQAFRIAGDEFAFITYANDPVDVCRLILAKLDAGYKDSEHNIKVNVSMGIAIKTDRRLSGDQLILNASLALKDCKQSRNAQIHCYDTELSSLYYRRTTVIEALRKELAPSTQKPSGIYVVAQPIVRQDQDHWDYFEILARWDSALLGPVAPIEFIEAAEQSGLIIGLGERIIELACVAKKKLEAGLGYKVKLGINCCAYELNDNNRYLTYLTSTIARYGFKPEEFTIELTETVLLSQANEASYILDQMRHLGFRVALDDFGTGYSSLNYIHRYPIDCIKIDASFIRNMMYNTTSEHLVWLIIHLAKQLSVELVAEGVEDKQVLDKLHQMGCRQIQGFFYSRPEKPEALIELHNNLRPNNPPPALAAN</sequence>
<protein>
    <submittedName>
        <fullName evidence="3">GGDEF-domain containing protein</fullName>
    </submittedName>
</protein>
<feature type="domain" description="GGDEF" evidence="2">
    <location>
        <begin position="207"/>
        <end position="336"/>
    </location>
</feature>
<dbReference type="SMART" id="SM00052">
    <property type="entry name" value="EAL"/>
    <property type="match status" value="1"/>
</dbReference>
<dbReference type="PROSITE" id="PS50883">
    <property type="entry name" value="EAL"/>
    <property type="match status" value="1"/>
</dbReference>
<dbReference type="PANTHER" id="PTHR33121:SF79">
    <property type="entry name" value="CYCLIC DI-GMP PHOSPHODIESTERASE PDED-RELATED"/>
    <property type="match status" value="1"/>
</dbReference>
<evidence type="ECO:0000259" key="1">
    <source>
        <dbReference type="PROSITE" id="PS50883"/>
    </source>
</evidence>
<dbReference type="Proteomes" id="UP001157138">
    <property type="component" value="Unassembled WGS sequence"/>
</dbReference>
<dbReference type="InterPro" id="IPR000160">
    <property type="entry name" value="GGDEF_dom"/>
</dbReference>
<dbReference type="SUPFAM" id="SSF55073">
    <property type="entry name" value="Nucleotide cyclase"/>
    <property type="match status" value="1"/>
</dbReference>
<dbReference type="Gene3D" id="3.30.70.270">
    <property type="match status" value="1"/>
</dbReference>
<keyword evidence="4" id="KW-1185">Reference proteome</keyword>
<gene>
    <name evidence="3" type="ORF">GCM10007938_26150</name>
</gene>
<dbReference type="CDD" id="cd01949">
    <property type="entry name" value="GGDEF"/>
    <property type="match status" value="1"/>
</dbReference>
<dbReference type="InterPro" id="IPR050706">
    <property type="entry name" value="Cyclic-di-GMP_PDE-like"/>
</dbReference>
<dbReference type="SUPFAM" id="SSF55781">
    <property type="entry name" value="GAF domain-like"/>
    <property type="match status" value="1"/>
</dbReference>
<proteinExistence type="predicted"/>
<feature type="domain" description="EAL" evidence="1">
    <location>
        <begin position="345"/>
        <end position="605"/>
    </location>
</feature>
<comment type="caution">
    <text evidence="3">The sequence shown here is derived from an EMBL/GenBank/DDBJ whole genome shotgun (WGS) entry which is preliminary data.</text>
</comment>
<dbReference type="SUPFAM" id="SSF141868">
    <property type="entry name" value="EAL domain-like"/>
    <property type="match status" value="1"/>
</dbReference>
<dbReference type="RefSeq" id="WP_284192709.1">
    <property type="nucleotide sequence ID" value="NZ_BSPW01000058.1"/>
</dbReference>
<evidence type="ECO:0000313" key="3">
    <source>
        <dbReference type="EMBL" id="GLT18833.1"/>
    </source>
</evidence>
<dbReference type="SMART" id="SM00267">
    <property type="entry name" value="GGDEF"/>
    <property type="match status" value="1"/>
</dbReference>
<evidence type="ECO:0000313" key="4">
    <source>
        <dbReference type="Proteomes" id="UP001157138"/>
    </source>
</evidence>
<dbReference type="InterPro" id="IPR001633">
    <property type="entry name" value="EAL_dom"/>
</dbReference>
<dbReference type="EMBL" id="BSPW01000058">
    <property type="protein sequence ID" value="GLT18833.1"/>
    <property type="molecule type" value="Genomic_DNA"/>
</dbReference>
<dbReference type="PANTHER" id="PTHR33121">
    <property type="entry name" value="CYCLIC DI-GMP PHOSPHODIESTERASE PDEF"/>
    <property type="match status" value="1"/>
</dbReference>
<reference evidence="4" key="1">
    <citation type="journal article" date="2019" name="Int. J. Syst. Evol. Microbiol.">
        <title>The Global Catalogue of Microorganisms (GCM) 10K type strain sequencing project: providing services to taxonomists for standard genome sequencing and annotation.</title>
        <authorList>
            <consortium name="The Broad Institute Genomics Platform"/>
            <consortium name="The Broad Institute Genome Sequencing Center for Infectious Disease"/>
            <person name="Wu L."/>
            <person name="Ma J."/>
        </authorList>
    </citation>
    <scope>NUCLEOTIDE SEQUENCE [LARGE SCALE GENOMIC DNA]</scope>
    <source>
        <strain evidence="4">NBRC 108723</strain>
    </source>
</reference>
<organism evidence="3 4">
    <name type="scientific">Vibrio zhanjiangensis</name>
    <dbReference type="NCBI Taxonomy" id="1046128"/>
    <lineage>
        <taxon>Bacteria</taxon>
        <taxon>Pseudomonadati</taxon>
        <taxon>Pseudomonadota</taxon>
        <taxon>Gammaproteobacteria</taxon>
        <taxon>Vibrionales</taxon>
        <taxon>Vibrionaceae</taxon>
        <taxon>Vibrio</taxon>
    </lineage>
</organism>
<name>A0ABQ6F016_9VIBR</name>
<dbReference type="InterPro" id="IPR029787">
    <property type="entry name" value="Nucleotide_cyclase"/>
</dbReference>
<evidence type="ECO:0000259" key="2">
    <source>
        <dbReference type="PROSITE" id="PS50887"/>
    </source>
</evidence>
<dbReference type="InterPro" id="IPR035919">
    <property type="entry name" value="EAL_sf"/>
</dbReference>